<accession>A0A2G6E3Z0</accession>
<dbReference type="Proteomes" id="UP000229740">
    <property type="component" value="Unassembled WGS sequence"/>
</dbReference>
<reference evidence="1 2" key="1">
    <citation type="submission" date="2017-10" db="EMBL/GenBank/DDBJ databases">
        <title>Novel microbial diversity and functional potential in the marine mammal oral microbiome.</title>
        <authorList>
            <person name="Dudek N.K."/>
            <person name="Sun C.L."/>
            <person name="Burstein D."/>
            <person name="Kantor R.S."/>
            <person name="Aliaga Goltsman D.S."/>
            <person name="Bik E.M."/>
            <person name="Thomas B.C."/>
            <person name="Banfield J.F."/>
            <person name="Relman D.A."/>
        </authorList>
    </citation>
    <scope>NUCLEOTIDE SEQUENCE [LARGE SCALE GENOMIC DNA]</scope>
    <source>
        <strain evidence="1">DOLZORAL124_49_17</strain>
    </source>
</reference>
<evidence type="ECO:0000313" key="2">
    <source>
        <dbReference type="Proteomes" id="UP000229740"/>
    </source>
</evidence>
<dbReference type="EMBL" id="PDPS01000031">
    <property type="protein sequence ID" value="PID56785.1"/>
    <property type="molecule type" value="Genomic_DNA"/>
</dbReference>
<gene>
    <name evidence="1" type="ORF">CSB45_10115</name>
</gene>
<name>A0A2G6E3Z0_9BACT</name>
<sequence>MSTAIWNENLRSLIPAPEAFSVLLLRHFSGFPSKSSALLVPFSRERPVIRLFSPALRERYPGTVVLPQKKARPKS</sequence>
<comment type="caution">
    <text evidence="1">The sequence shown here is derived from an EMBL/GenBank/DDBJ whole genome shotgun (WGS) entry which is preliminary data.</text>
</comment>
<proteinExistence type="predicted"/>
<evidence type="ECO:0000313" key="1">
    <source>
        <dbReference type="EMBL" id="PID56785.1"/>
    </source>
</evidence>
<protein>
    <submittedName>
        <fullName evidence="1">Uncharacterized protein</fullName>
    </submittedName>
</protein>
<organism evidence="1 2">
    <name type="scientific">candidate division KSB3 bacterium</name>
    <dbReference type="NCBI Taxonomy" id="2044937"/>
    <lineage>
        <taxon>Bacteria</taxon>
        <taxon>candidate division KSB3</taxon>
    </lineage>
</organism>
<dbReference type="AlphaFoldDB" id="A0A2G6E3Z0"/>